<protein>
    <submittedName>
        <fullName evidence="7">Cobalt ECF transporter T component CbiQ</fullName>
    </submittedName>
</protein>
<name>A0A7C3GEY3_9BACT</name>
<feature type="transmembrane region" description="Helical" evidence="6">
    <location>
        <begin position="228"/>
        <end position="247"/>
    </location>
</feature>
<dbReference type="GO" id="GO:0006824">
    <property type="term" value="P:cobalt ion transport"/>
    <property type="evidence" value="ECO:0007669"/>
    <property type="project" value="InterPro"/>
</dbReference>
<sequence length="248" mass="27699">MHLPEIDRYGYGESPLHRLDPRLKLLALGLLLLATNLVREIRGALGALGGALLLTLLSGLPLRFLLWHLKAPMSLALLLALGLAFFTPGIHLLGPLTLQGLLLGGTVFLKVLACFLYFLALVATSPLFQTLRAARSLGLPEKLLALLIFTYRYLFVLLDRARNLALAMQARGFREGTNLRTYRTKARLYAFLLLHAYENTERILLAMQARGFSSPRVPALPPLSRREILRGFPLFLWAFTLLGIGFLW</sequence>
<evidence type="ECO:0000256" key="4">
    <source>
        <dbReference type="ARBA" id="ARBA00022989"/>
    </source>
</evidence>
<feature type="transmembrane region" description="Helical" evidence="6">
    <location>
        <begin position="143"/>
        <end position="161"/>
    </location>
</feature>
<proteinExistence type="predicted"/>
<dbReference type="InterPro" id="IPR012809">
    <property type="entry name" value="ECF_CbiQ"/>
</dbReference>
<keyword evidence="4 6" id="KW-1133">Transmembrane helix</keyword>
<evidence type="ECO:0000256" key="3">
    <source>
        <dbReference type="ARBA" id="ARBA00022692"/>
    </source>
</evidence>
<keyword evidence="5 6" id="KW-0472">Membrane</keyword>
<dbReference type="Pfam" id="PF02361">
    <property type="entry name" value="CbiQ"/>
    <property type="match status" value="1"/>
</dbReference>
<dbReference type="CDD" id="cd16914">
    <property type="entry name" value="EcfT"/>
    <property type="match status" value="1"/>
</dbReference>
<evidence type="ECO:0000313" key="7">
    <source>
        <dbReference type="EMBL" id="HFC97958.1"/>
    </source>
</evidence>
<dbReference type="InterPro" id="IPR051611">
    <property type="entry name" value="ECF_transporter_component"/>
</dbReference>
<reference evidence="7" key="1">
    <citation type="journal article" date="2020" name="mSystems">
        <title>Genome- and Community-Level Interaction Insights into Carbon Utilization and Element Cycling Functions of Hydrothermarchaeota in Hydrothermal Sediment.</title>
        <authorList>
            <person name="Zhou Z."/>
            <person name="Liu Y."/>
            <person name="Xu W."/>
            <person name="Pan J."/>
            <person name="Luo Z.H."/>
            <person name="Li M."/>
        </authorList>
    </citation>
    <scope>NUCLEOTIDE SEQUENCE [LARGE SCALE GENOMIC DNA]</scope>
    <source>
        <strain evidence="7">HyVt-483</strain>
    </source>
</reference>
<accession>A0A7C3GEY3</accession>
<dbReference type="PANTHER" id="PTHR34857">
    <property type="entry name" value="SLL0384 PROTEIN"/>
    <property type="match status" value="1"/>
</dbReference>
<dbReference type="PANTHER" id="PTHR34857:SF2">
    <property type="entry name" value="SLL0384 PROTEIN"/>
    <property type="match status" value="1"/>
</dbReference>
<evidence type="ECO:0000256" key="5">
    <source>
        <dbReference type="ARBA" id="ARBA00023136"/>
    </source>
</evidence>
<dbReference type="NCBIfam" id="TIGR02454">
    <property type="entry name" value="ECF_T_CbiQ"/>
    <property type="match status" value="1"/>
</dbReference>
<evidence type="ECO:0000256" key="2">
    <source>
        <dbReference type="ARBA" id="ARBA00022475"/>
    </source>
</evidence>
<dbReference type="InterPro" id="IPR003339">
    <property type="entry name" value="ABC/ECF_trnsptr_transmembrane"/>
</dbReference>
<keyword evidence="2" id="KW-1003">Cell membrane</keyword>
<feature type="transmembrane region" description="Helical" evidence="6">
    <location>
        <begin position="73"/>
        <end position="94"/>
    </location>
</feature>
<feature type="transmembrane region" description="Helical" evidence="6">
    <location>
        <begin position="101"/>
        <end position="123"/>
    </location>
</feature>
<comment type="caution">
    <text evidence="7">The sequence shown here is derived from an EMBL/GenBank/DDBJ whole genome shotgun (WGS) entry which is preliminary data.</text>
</comment>
<evidence type="ECO:0000256" key="1">
    <source>
        <dbReference type="ARBA" id="ARBA00004651"/>
    </source>
</evidence>
<dbReference type="GO" id="GO:0043190">
    <property type="term" value="C:ATP-binding cassette (ABC) transporter complex"/>
    <property type="evidence" value="ECO:0007669"/>
    <property type="project" value="InterPro"/>
</dbReference>
<dbReference type="EMBL" id="DRMH01000076">
    <property type="protein sequence ID" value="HFC97958.1"/>
    <property type="molecule type" value="Genomic_DNA"/>
</dbReference>
<gene>
    <name evidence="7" type="primary">cbiQ</name>
    <name evidence="7" type="ORF">ENJ40_05825</name>
</gene>
<feature type="transmembrane region" description="Helical" evidence="6">
    <location>
        <begin position="45"/>
        <end position="67"/>
    </location>
</feature>
<evidence type="ECO:0000256" key="6">
    <source>
        <dbReference type="SAM" id="Phobius"/>
    </source>
</evidence>
<keyword evidence="3 6" id="KW-0812">Transmembrane</keyword>
<comment type="subcellular location">
    <subcellularLocation>
        <location evidence="1">Cell membrane</location>
        <topology evidence="1">Multi-pass membrane protein</topology>
    </subcellularLocation>
</comment>
<dbReference type="AlphaFoldDB" id="A0A7C3GEY3"/>
<organism evidence="7">
    <name type="scientific">Thermosulfurimonas dismutans</name>
    <dbReference type="NCBI Taxonomy" id="999894"/>
    <lineage>
        <taxon>Bacteria</taxon>
        <taxon>Pseudomonadati</taxon>
        <taxon>Thermodesulfobacteriota</taxon>
        <taxon>Thermodesulfobacteria</taxon>
        <taxon>Thermodesulfobacteriales</taxon>
        <taxon>Thermodesulfobacteriaceae</taxon>
        <taxon>Thermosulfurimonas</taxon>
    </lineage>
</organism>
<dbReference type="Proteomes" id="UP000886043">
    <property type="component" value="Unassembled WGS sequence"/>
</dbReference>